<evidence type="ECO:0000256" key="3">
    <source>
        <dbReference type="ARBA" id="ARBA00022723"/>
    </source>
</evidence>
<dbReference type="SUPFAM" id="SSF56784">
    <property type="entry name" value="HAD-like"/>
    <property type="match status" value="1"/>
</dbReference>
<reference evidence="8" key="1">
    <citation type="journal article" date="2019" name="Int. J. Syst. Evol. Microbiol.">
        <title>The Global Catalogue of Microorganisms (GCM) 10K type strain sequencing project: providing services to taxonomists for standard genome sequencing and annotation.</title>
        <authorList>
            <consortium name="The Broad Institute Genomics Platform"/>
            <consortium name="The Broad Institute Genome Sequencing Center for Infectious Disease"/>
            <person name="Wu L."/>
            <person name="Ma J."/>
        </authorList>
    </citation>
    <scope>NUCLEOTIDE SEQUENCE [LARGE SCALE GENOMIC DNA]</scope>
    <source>
        <strain evidence="8">WYCCWR 12678</strain>
    </source>
</reference>
<dbReference type="InterPro" id="IPR006357">
    <property type="entry name" value="HAD-SF_hydro_IIA"/>
</dbReference>
<keyword evidence="5 6" id="KW-0460">Magnesium</keyword>
<keyword evidence="8" id="KW-1185">Reference proteome</keyword>
<organism evidence="7 8">
    <name type="scientific">Effusibacillus consociatus</name>
    <dbReference type="NCBI Taxonomy" id="1117041"/>
    <lineage>
        <taxon>Bacteria</taxon>
        <taxon>Bacillati</taxon>
        <taxon>Bacillota</taxon>
        <taxon>Bacilli</taxon>
        <taxon>Bacillales</taxon>
        <taxon>Alicyclobacillaceae</taxon>
        <taxon>Effusibacillus</taxon>
    </lineage>
</organism>
<dbReference type="GO" id="GO:0016787">
    <property type="term" value="F:hydrolase activity"/>
    <property type="evidence" value="ECO:0007669"/>
    <property type="project" value="UniProtKB-KW"/>
</dbReference>
<dbReference type="NCBIfam" id="TIGR01460">
    <property type="entry name" value="HAD-SF-IIA"/>
    <property type="match status" value="1"/>
</dbReference>
<evidence type="ECO:0000313" key="8">
    <source>
        <dbReference type="Proteomes" id="UP001596002"/>
    </source>
</evidence>
<evidence type="ECO:0000256" key="5">
    <source>
        <dbReference type="ARBA" id="ARBA00022842"/>
    </source>
</evidence>
<dbReference type="PIRSF" id="PIRSF000915">
    <property type="entry name" value="PGP-type_phosphatase"/>
    <property type="match status" value="1"/>
</dbReference>
<dbReference type="SFLD" id="SFLDS00003">
    <property type="entry name" value="Haloacid_Dehalogenase"/>
    <property type="match status" value="1"/>
</dbReference>
<dbReference type="EMBL" id="JBHSHC010000045">
    <property type="protein sequence ID" value="MFC4767103.1"/>
    <property type="molecule type" value="Genomic_DNA"/>
</dbReference>
<evidence type="ECO:0000256" key="6">
    <source>
        <dbReference type="PIRNR" id="PIRNR000915"/>
    </source>
</evidence>
<dbReference type="CDD" id="cd07530">
    <property type="entry name" value="HAD_Pase_UmpH-like"/>
    <property type="match status" value="1"/>
</dbReference>
<comment type="cofactor">
    <cofactor evidence="1 6">
        <name>Mg(2+)</name>
        <dbReference type="ChEBI" id="CHEBI:18420"/>
    </cofactor>
</comment>
<dbReference type="Proteomes" id="UP001596002">
    <property type="component" value="Unassembled WGS sequence"/>
</dbReference>
<evidence type="ECO:0000256" key="4">
    <source>
        <dbReference type="ARBA" id="ARBA00022801"/>
    </source>
</evidence>
<dbReference type="RefSeq" id="WP_380024995.1">
    <property type="nucleotide sequence ID" value="NZ_JBHSHC010000045.1"/>
</dbReference>
<dbReference type="Pfam" id="PF13344">
    <property type="entry name" value="Hydrolase_6"/>
    <property type="match status" value="1"/>
</dbReference>
<dbReference type="Pfam" id="PF13242">
    <property type="entry name" value="Hydrolase_like"/>
    <property type="match status" value="1"/>
</dbReference>
<keyword evidence="4 7" id="KW-0378">Hydrolase</keyword>
<gene>
    <name evidence="7" type="ORF">ACFO8Q_06960</name>
</gene>
<dbReference type="Gene3D" id="3.40.50.1000">
    <property type="entry name" value="HAD superfamily/HAD-like"/>
    <property type="match status" value="2"/>
</dbReference>
<evidence type="ECO:0000256" key="1">
    <source>
        <dbReference type="ARBA" id="ARBA00001946"/>
    </source>
</evidence>
<dbReference type="PANTHER" id="PTHR19288">
    <property type="entry name" value="4-NITROPHENYLPHOSPHATASE-RELATED"/>
    <property type="match status" value="1"/>
</dbReference>
<comment type="caution">
    <text evidence="7">The sequence shown here is derived from an EMBL/GenBank/DDBJ whole genome shotgun (WGS) entry which is preliminary data.</text>
</comment>
<dbReference type="NCBIfam" id="TIGR01457">
    <property type="entry name" value="HAD-SF-IIA-hyp2"/>
    <property type="match status" value="1"/>
</dbReference>
<proteinExistence type="inferred from homology"/>
<dbReference type="InterPro" id="IPR023214">
    <property type="entry name" value="HAD_sf"/>
</dbReference>
<dbReference type="PANTHER" id="PTHR19288:SF46">
    <property type="entry name" value="HALOACID DEHALOGENASE-LIKE HYDROLASE DOMAIN-CONTAINING PROTEIN 2"/>
    <property type="match status" value="1"/>
</dbReference>
<dbReference type="InterPro" id="IPR006354">
    <property type="entry name" value="HAD-SF_hydro_IIA_hyp1"/>
</dbReference>
<dbReference type="SFLD" id="SFLDG01139">
    <property type="entry name" value="C2.A:_Pyridoxal_Phosphate_Phos"/>
    <property type="match status" value="1"/>
</dbReference>
<dbReference type="EC" id="3.1.3.-" evidence="6"/>
<evidence type="ECO:0000256" key="2">
    <source>
        <dbReference type="ARBA" id="ARBA00006696"/>
    </source>
</evidence>
<accession>A0ABV9PZN7</accession>
<protein>
    <recommendedName>
        <fullName evidence="6">Acid sugar phosphatase</fullName>
        <ecNumber evidence="6">3.1.3.-</ecNumber>
    </recommendedName>
</protein>
<name>A0ABV9PZN7_9BACL</name>
<keyword evidence="3 6" id="KW-0479">Metal-binding</keyword>
<comment type="function">
    <text evidence="6">Catalyzes the dephosphorylation of 2-6 carbon acid sugars in vitro.</text>
</comment>
<dbReference type="InterPro" id="IPR036412">
    <property type="entry name" value="HAD-like_sf"/>
</dbReference>
<comment type="similarity">
    <text evidence="2 6">Belongs to the HAD-like hydrolase superfamily. NagD family.</text>
</comment>
<evidence type="ECO:0000313" key="7">
    <source>
        <dbReference type="EMBL" id="MFC4767103.1"/>
    </source>
</evidence>
<sequence length="268" mass="29686">MFEADNWLKECDGFLIDLDGTLYRGHDAVPHAKEFVEWLNRTGKKYLFVTNNSSRLPRQVAAKLREMGIPAEEEHVFTSSQATAMYIRNHSKVVTPAVYAIGEEGLLSALTDLGCRWEEENPDYVVVGIDRDFTYQKLMTASLAIRKGAVFLGTNADKRVPTEKGLVPGAGSLSRAVAAASGGEPVWIGKPEARMVEYSLQRIGTTPDRTVMIGDNLETDILAGINGGIRTVLVLTGYSSRRDAERSSHKPDMILEDLSEFLRCFEIE</sequence>